<dbReference type="Proteomes" id="UP000183275">
    <property type="component" value="Unassembled WGS sequence"/>
</dbReference>
<dbReference type="EMBL" id="FOIS01000001">
    <property type="protein sequence ID" value="SEV87237.1"/>
    <property type="molecule type" value="Genomic_DNA"/>
</dbReference>
<gene>
    <name evidence="1" type="ORF">SAMN05216285_0918</name>
</gene>
<evidence type="ECO:0000313" key="2">
    <source>
        <dbReference type="Proteomes" id="UP000183275"/>
    </source>
</evidence>
<proteinExistence type="predicted"/>
<keyword evidence="2" id="KW-1185">Reference proteome</keyword>
<protein>
    <submittedName>
        <fullName evidence="1">Uncharacterized protein</fullName>
    </submittedName>
</protein>
<name>A0A1I0MFN1_9EURY</name>
<accession>A0A1I0MFN1</accession>
<reference evidence="2" key="1">
    <citation type="submission" date="2016-10" db="EMBL/GenBank/DDBJ databases">
        <authorList>
            <person name="Varghese N."/>
        </authorList>
    </citation>
    <scope>NUCLEOTIDE SEQUENCE [LARGE SCALE GENOMIC DNA]</scope>
    <source>
        <strain evidence="2">CGMCC 1.12284</strain>
    </source>
</reference>
<dbReference type="OrthoDB" id="372665at2157"/>
<dbReference type="RefSeq" id="WP_160290109.1">
    <property type="nucleotide sequence ID" value="NZ_FOIS01000001.1"/>
</dbReference>
<sequence length="55" mass="6051">MNSTLTINEAMFMFNDTPNAGSILTEAYNVEPTTVDEIRNGADGLCRRMLPGEID</sequence>
<evidence type="ECO:0000313" key="1">
    <source>
        <dbReference type="EMBL" id="SEV87237.1"/>
    </source>
</evidence>
<organism evidence="1 2">
    <name type="scientific">Natrinema salifodinae</name>
    <dbReference type="NCBI Taxonomy" id="1202768"/>
    <lineage>
        <taxon>Archaea</taxon>
        <taxon>Methanobacteriati</taxon>
        <taxon>Methanobacteriota</taxon>
        <taxon>Stenosarchaea group</taxon>
        <taxon>Halobacteria</taxon>
        <taxon>Halobacteriales</taxon>
        <taxon>Natrialbaceae</taxon>
        <taxon>Natrinema</taxon>
    </lineage>
</organism>
<dbReference type="AlphaFoldDB" id="A0A1I0MFN1"/>
<dbReference type="STRING" id="1202768.SAMN05216285_0918"/>